<dbReference type="PANTHER" id="PTHR32332:SF34">
    <property type="entry name" value="2-NITROPROPANE DIOXYGENASE FAMILY, PUTATIVE-RELATED"/>
    <property type="match status" value="1"/>
</dbReference>
<proteinExistence type="predicted"/>
<dbReference type="Pfam" id="PF03060">
    <property type="entry name" value="NMO"/>
    <property type="match status" value="1"/>
</dbReference>
<evidence type="ECO:0000256" key="3">
    <source>
        <dbReference type="ARBA" id="ARBA00023002"/>
    </source>
</evidence>
<dbReference type="CDD" id="cd04730">
    <property type="entry name" value="NPD_like"/>
    <property type="match status" value="1"/>
</dbReference>
<dbReference type="EMBL" id="ML996090">
    <property type="protein sequence ID" value="KAF2150156.1"/>
    <property type="molecule type" value="Genomic_DNA"/>
</dbReference>
<dbReference type="Gene3D" id="3.20.20.70">
    <property type="entry name" value="Aldolase class I"/>
    <property type="match status" value="1"/>
</dbReference>
<organism evidence="4 5">
    <name type="scientific">Myriangium duriaei CBS 260.36</name>
    <dbReference type="NCBI Taxonomy" id="1168546"/>
    <lineage>
        <taxon>Eukaryota</taxon>
        <taxon>Fungi</taxon>
        <taxon>Dikarya</taxon>
        <taxon>Ascomycota</taxon>
        <taxon>Pezizomycotina</taxon>
        <taxon>Dothideomycetes</taxon>
        <taxon>Dothideomycetidae</taxon>
        <taxon>Myriangiales</taxon>
        <taxon>Myriangiaceae</taxon>
        <taxon>Myriangium</taxon>
    </lineage>
</organism>
<comment type="caution">
    <text evidence="4">The sequence shown here is derived from an EMBL/GenBank/DDBJ whole genome shotgun (WGS) entry which is preliminary data.</text>
</comment>
<dbReference type="GO" id="GO:0018580">
    <property type="term" value="F:nitronate monooxygenase activity"/>
    <property type="evidence" value="ECO:0007669"/>
    <property type="project" value="InterPro"/>
</dbReference>
<dbReference type="SUPFAM" id="SSF51412">
    <property type="entry name" value="Inosine monophosphate dehydrogenase (IMPDH)"/>
    <property type="match status" value="1"/>
</dbReference>
<evidence type="ECO:0000256" key="1">
    <source>
        <dbReference type="ARBA" id="ARBA00022630"/>
    </source>
</evidence>
<dbReference type="AlphaFoldDB" id="A0A9P4IX33"/>
<protein>
    <submittedName>
        <fullName evidence="4">Inosine monophosphate dehydrogenase</fullName>
    </submittedName>
</protein>
<keyword evidence="2" id="KW-0288">FMN</keyword>
<sequence>MQSLRKDYPWIRGLLICCAPMRMIATAPLVAATTKAGGFGFLGAGSDTSTLESDIEKTQDLLSKETLPTASSTLPFGIGLLLWGLSIPSVTSILSKPGHRPAAVWLFAPKFPSDLGPWTEAIRKATDNKSKIWIQVGTVAEAVSAVRDASPDVLVVQGQDAGGHGQNRGAGLLPLLPEVIAAVRGVAADREPAYIGAGGIMDGQCAAAAVTLGAHGVCLGTRLLATPEANISDGYRAAVVRAKDGGATTVRTHVYDHCRGITSWPDRYGGRGVVNASYKDHEEGMDMQENKKLYDQAVEKGDEGWHEDHGRMTTYAGTGVGLVSELKPAAEVVAEIREEMGTALKRAVDRLKELEG</sequence>
<dbReference type="Proteomes" id="UP000799439">
    <property type="component" value="Unassembled WGS sequence"/>
</dbReference>
<reference evidence="4" key="1">
    <citation type="journal article" date="2020" name="Stud. Mycol.">
        <title>101 Dothideomycetes genomes: a test case for predicting lifestyles and emergence of pathogens.</title>
        <authorList>
            <person name="Haridas S."/>
            <person name="Albert R."/>
            <person name="Binder M."/>
            <person name="Bloem J."/>
            <person name="Labutti K."/>
            <person name="Salamov A."/>
            <person name="Andreopoulos B."/>
            <person name="Baker S."/>
            <person name="Barry K."/>
            <person name="Bills G."/>
            <person name="Bluhm B."/>
            <person name="Cannon C."/>
            <person name="Castanera R."/>
            <person name="Culley D."/>
            <person name="Daum C."/>
            <person name="Ezra D."/>
            <person name="Gonzalez J."/>
            <person name="Henrissat B."/>
            <person name="Kuo A."/>
            <person name="Liang C."/>
            <person name="Lipzen A."/>
            <person name="Lutzoni F."/>
            <person name="Magnuson J."/>
            <person name="Mondo S."/>
            <person name="Nolan M."/>
            <person name="Ohm R."/>
            <person name="Pangilinan J."/>
            <person name="Park H.-J."/>
            <person name="Ramirez L."/>
            <person name="Alfaro M."/>
            <person name="Sun H."/>
            <person name="Tritt A."/>
            <person name="Yoshinaga Y."/>
            <person name="Zwiers L.-H."/>
            <person name="Turgeon B."/>
            <person name="Goodwin S."/>
            <person name="Spatafora J."/>
            <person name="Crous P."/>
            <person name="Grigoriev I."/>
        </authorList>
    </citation>
    <scope>NUCLEOTIDE SEQUENCE</scope>
    <source>
        <strain evidence="4">CBS 260.36</strain>
    </source>
</reference>
<accession>A0A9P4IX33</accession>
<gene>
    <name evidence="4" type="ORF">K461DRAFT_245509</name>
</gene>
<dbReference type="PANTHER" id="PTHR32332">
    <property type="entry name" value="2-NITROPROPANE DIOXYGENASE"/>
    <property type="match status" value="1"/>
</dbReference>
<name>A0A9P4IX33_9PEZI</name>
<dbReference type="OrthoDB" id="2349068at2759"/>
<keyword evidence="3" id="KW-0560">Oxidoreductase</keyword>
<evidence type="ECO:0000313" key="5">
    <source>
        <dbReference type="Proteomes" id="UP000799439"/>
    </source>
</evidence>
<evidence type="ECO:0000313" key="4">
    <source>
        <dbReference type="EMBL" id="KAF2150156.1"/>
    </source>
</evidence>
<keyword evidence="5" id="KW-1185">Reference proteome</keyword>
<dbReference type="InterPro" id="IPR013785">
    <property type="entry name" value="Aldolase_TIM"/>
</dbReference>
<evidence type="ECO:0000256" key="2">
    <source>
        <dbReference type="ARBA" id="ARBA00022643"/>
    </source>
</evidence>
<dbReference type="InterPro" id="IPR004136">
    <property type="entry name" value="NMO"/>
</dbReference>
<keyword evidence="1" id="KW-0285">Flavoprotein</keyword>